<comment type="catalytic activity">
    <reaction evidence="1 10">
        <text>ATP-dependent breakage, passage and rejoining of double-stranded DNA.</text>
        <dbReference type="EC" id="5.6.2.2"/>
    </reaction>
</comment>
<feature type="domain" description="Spo11/DNA topoisomerase VI subunit A N-terminal" evidence="11">
    <location>
        <begin position="78"/>
        <end position="141"/>
    </location>
</feature>
<dbReference type="InterPro" id="IPR036388">
    <property type="entry name" value="WH-like_DNA-bd_sf"/>
</dbReference>
<dbReference type="InterPro" id="IPR034136">
    <property type="entry name" value="TOPRIM_Topo6A/Spo11"/>
</dbReference>
<keyword evidence="9 10" id="KW-0413">Isomerase</keyword>
<dbReference type="GO" id="GO:0003677">
    <property type="term" value="F:DNA binding"/>
    <property type="evidence" value="ECO:0007669"/>
    <property type="project" value="UniProtKB-UniRule"/>
</dbReference>
<evidence type="ECO:0000256" key="6">
    <source>
        <dbReference type="ARBA" id="ARBA00022842"/>
    </source>
</evidence>
<accession>A0A2R6AVG7</accession>
<keyword evidence="8 10" id="KW-0238">DNA-binding</keyword>
<dbReference type="InterPro" id="IPR004085">
    <property type="entry name" value="TopoVI_A"/>
</dbReference>
<evidence type="ECO:0000256" key="10">
    <source>
        <dbReference type="PROSITE-ProRule" id="PRU01385"/>
    </source>
</evidence>
<keyword evidence="7 10" id="KW-0799">Topoisomerase</keyword>
<evidence type="ECO:0000256" key="1">
    <source>
        <dbReference type="ARBA" id="ARBA00000185"/>
    </source>
</evidence>
<dbReference type="PANTHER" id="PTHR10848">
    <property type="entry name" value="MEIOTIC RECOMBINATION PROTEIN SPO11"/>
    <property type="match status" value="1"/>
</dbReference>
<dbReference type="Gene3D" id="1.10.10.10">
    <property type="entry name" value="Winged helix-like DNA-binding domain superfamily/Winged helix DNA-binding domain"/>
    <property type="match status" value="1"/>
</dbReference>
<feature type="domain" description="Topoisomerase 6 subunit A/Spo11 TOPRIM" evidence="12">
    <location>
        <begin position="194"/>
        <end position="363"/>
    </location>
</feature>
<dbReference type="GO" id="GO:0006265">
    <property type="term" value="P:DNA topological change"/>
    <property type="evidence" value="ECO:0007669"/>
    <property type="project" value="InterPro"/>
</dbReference>
<keyword evidence="5" id="KW-0479">Metal-binding</keyword>
<dbReference type="GO" id="GO:0003918">
    <property type="term" value="F:DNA topoisomerase type II (double strand cut, ATP-hydrolyzing) activity"/>
    <property type="evidence" value="ECO:0007669"/>
    <property type="project" value="UniProtKB-UniRule"/>
</dbReference>
<name>A0A2R6AVG7_9ARCH</name>
<dbReference type="InterPro" id="IPR013049">
    <property type="entry name" value="Spo11/TopoVI_A_N"/>
</dbReference>
<dbReference type="AlphaFoldDB" id="A0A2R6AVG7"/>
<evidence type="ECO:0000313" key="13">
    <source>
        <dbReference type="EMBL" id="PSN90385.1"/>
    </source>
</evidence>
<evidence type="ECO:0000256" key="4">
    <source>
        <dbReference type="ARBA" id="ARBA00012895"/>
    </source>
</evidence>
<dbReference type="EC" id="5.6.2.2" evidence="4"/>
<sequence length="369" mass="41844">MTQKKRSERETLPQKAGKLIVELGDKIYTQLSNLEPPAVSIPSRSIDNIVFDERLQQYVLGHKSIRRGFSNVRGAKGLAQLLWVAYVANELIKSDQVTTLRDLYYTSLNEKMLEIKEQAETDSQVEDLEAILSVPRETFNIIPHDRGTAFGRLVLEYTIKGFQGNRVDLMSHPDGVSIGPALAQARFVSSDSNFVLVVEKHAVFIQLIREKLHERFGALLIETGGQASRAARILIRRLNKELGLPVYILTDADPWGMHIALVIISGSAKSAHIKDLATPSAKWLGFWATDIEKYKVPSLVLNDVDYKRLEELKKDPRYNDKFFRAQIEWFMRKRKKAELEAFSSKNTTIGVTYLANTYLPEKLRELGAT</sequence>
<evidence type="ECO:0000256" key="9">
    <source>
        <dbReference type="ARBA" id="ARBA00023235"/>
    </source>
</evidence>
<evidence type="ECO:0000256" key="3">
    <source>
        <dbReference type="ARBA" id="ARBA00006559"/>
    </source>
</evidence>
<keyword evidence="6" id="KW-0460">Magnesium</keyword>
<evidence type="ECO:0000256" key="7">
    <source>
        <dbReference type="ARBA" id="ARBA00023029"/>
    </source>
</evidence>
<dbReference type="GO" id="GO:0005694">
    <property type="term" value="C:chromosome"/>
    <property type="evidence" value="ECO:0007669"/>
    <property type="project" value="InterPro"/>
</dbReference>
<evidence type="ECO:0000259" key="12">
    <source>
        <dbReference type="Pfam" id="PF21180"/>
    </source>
</evidence>
<dbReference type="PANTHER" id="PTHR10848:SF0">
    <property type="entry name" value="MEIOTIC RECOMBINATION PROTEIN SPO11"/>
    <property type="match status" value="1"/>
</dbReference>
<evidence type="ECO:0000256" key="2">
    <source>
        <dbReference type="ARBA" id="ARBA00001946"/>
    </source>
</evidence>
<dbReference type="PROSITE" id="PS52041">
    <property type="entry name" value="TOPO_IIB"/>
    <property type="match status" value="1"/>
</dbReference>
<gene>
    <name evidence="13" type="ORF">B9Q08_04740</name>
</gene>
<organism evidence="13 14">
    <name type="scientific">Candidatus Marsarchaeota G2 archaeon ECH_B_SAG-M15</name>
    <dbReference type="NCBI Taxonomy" id="1978162"/>
    <lineage>
        <taxon>Archaea</taxon>
        <taxon>Candidatus Marsarchaeota</taxon>
        <taxon>Candidatus Marsarchaeota group 2</taxon>
    </lineage>
</organism>
<evidence type="ECO:0000256" key="5">
    <source>
        <dbReference type="ARBA" id="ARBA00022723"/>
    </source>
</evidence>
<dbReference type="InterPro" id="IPR036078">
    <property type="entry name" value="Spo11/TopoVI_A_sf"/>
</dbReference>
<dbReference type="Pfam" id="PF04406">
    <property type="entry name" value="TP6A_N"/>
    <property type="match status" value="1"/>
</dbReference>
<dbReference type="SUPFAM" id="SSF56726">
    <property type="entry name" value="DNA topoisomerase IV, alpha subunit"/>
    <property type="match status" value="1"/>
</dbReference>
<protein>
    <recommendedName>
        <fullName evidence="4">DNA topoisomerase (ATP-hydrolyzing)</fullName>
        <ecNumber evidence="4">5.6.2.2</ecNumber>
    </recommendedName>
</protein>
<dbReference type="InterPro" id="IPR002815">
    <property type="entry name" value="Spo11/TopoVI_A"/>
</dbReference>
<evidence type="ECO:0000313" key="14">
    <source>
        <dbReference type="Proteomes" id="UP000240490"/>
    </source>
</evidence>
<dbReference type="PRINTS" id="PR01552">
    <property type="entry name" value="TPISMRASE6A"/>
</dbReference>
<comment type="caution">
    <text evidence="13">The sequence shown here is derived from an EMBL/GenBank/DDBJ whole genome shotgun (WGS) entry which is preliminary data.</text>
</comment>
<dbReference type="Proteomes" id="UP000240490">
    <property type="component" value="Unassembled WGS sequence"/>
</dbReference>
<dbReference type="GO" id="GO:0005524">
    <property type="term" value="F:ATP binding"/>
    <property type="evidence" value="ECO:0007669"/>
    <property type="project" value="InterPro"/>
</dbReference>
<comment type="similarity">
    <text evidence="3 10">Belongs to the TOP6A family.</text>
</comment>
<comment type="cofactor">
    <cofactor evidence="2">
        <name>Mg(2+)</name>
        <dbReference type="ChEBI" id="CHEBI:18420"/>
    </cofactor>
</comment>
<dbReference type="Gene3D" id="3.40.1360.10">
    <property type="match status" value="1"/>
</dbReference>
<evidence type="ECO:0000256" key="8">
    <source>
        <dbReference type="ARBA" id="ARBA00023125"/>
    </source>
</evidence>
<dbReference type="GO" id="GO:0046872">
    <property type="term" value="F:metal ion binding"/>
    <property type="evidence" value="ECO:0007669"/>
    <property type="project" value="UniProtKB-KW"/>
</dbReference>
<dbReference type="EMBL" id="NEXJ01000084">
    <property type="protein sequence ID" value="PSN90385.1"/>
    <property type="molecule type" value="Genomic_DNA"/>
</dbReference>
<feature type="active site" description="O-(5'-phospho-DNA)-tyrosine intermediate" evidence="10">
    <location>
        <position position="105"/>
    </location>
</feature>
<dbReference type="PRINTS" id="PR01550">
    <property type="entry name" value="TOP6AFAMILY"/>
</dbReference>
<evidence type="ECO:0000259" key="11">
    <source>
        <dbReference type="Pfam" id="PF04406"/>
    </source>
</evidence>
<proteinExistence type="inferred from homology"/>
<reference evidence="13 14" key="1">
    <citation type="submission" date="2017-04" db="EMBL/GenBank/DDBJ databases">
        <title>Novel microbial lineages endemic to geothermal iron-oxide mats fill important gaps in the evolutionary history of Archaea.</title>
        <authorList>
            <person name="Jay Z.J."/>
            <person name="Beam J.P."/>
            <person name="Dlakic M."/>
            <person name="Rusch D.B."/>
            <person name="Kozubal M.A."/>
            <person name="Inskeep W.P."/>
        </authorList>
    </citation>
    <scope>NUCLEOTIDE SEQUENCE [LARGE SCALE GENOMIC DNA]</scope>
    <source>
        <strain evidence="13">ECH_B_SAG-M15</strain>
    </source>
</reference>
<dbReference type="Pfam" id="PF21180">
    <property type="entry name" value="TOP6A-Spo11_Toprim"/>
    <property type="match status" value="1"/>
</dbReference>
<dbReference type="CDD" id="cd00223">
    <property type="entry name" value="TOPRIM_TopoIIB_SPO"/>
    <property type="match status" value="1"/>
</dbReference>